<dbReference type="InterPro" id="IPR010690">
    <property type="entry name" value="YqfD"/>
</dbReference>
<keyword evidence="1" id="KW-1133">Transmembrane helix</keyword>
<evidence type="ECO:0000256" key="1">
    <source>
        <dbReference type="SAM" id="Phobius"/>
    </source>
</evidence>
<keyword evidence="1" id="KW-0812">Transmembrane</keyword>
<accession>A0A9D1V8I7</accession>
<dbReference type="Pfam" id="PF06898">
    <property type="entry name" value="YqfD"/>
    <property type="match status" value="1"/>
</dbReference>
<comment type="caution">
    <text evidence="2">The sequence shown here is derived from an EMBL/GenBank/DDBJ whole genome shotgun (WGS) entry which is preliminary data.</text>
</comment>
<sequence length="296" mass="32105">MKPLFLDEYELTASMPLRALEKLGDGGVSVYDVQKIAPGKLKFRAKSKESEKIFAILRGSCYTVNKYGSVGLKRRLQKLVKRPGAIAAALLVCLLAAAANLFVLRVEVDGSVRYASQTQEILREEGLYLFSAYSEQTAERVRARLMRLSGVAFVTLEKEGCVLRVTFQESEETPVPQRETQLTAPCDGVLQELTVLRGVPLVQEGEKVSAGQKLADCGEGESFAVARAVLSCEGVYTYACGDAQGAKARAVAKAVFLSGGTPVKYEVALTGGGGKFLYTVRLQYLLRLGVNFGENE</sequence>
<protein>
    <submittedName>
        <fullName evidence="2">Sporulation protein YqfD</fullName>
    </submittedName>
</protein>
<keyword evidence="1" id="KW-0472">Membrane</keyword>
<organism evidence="2 3">
    <name type="scientific">Candidatus Borkfalkia faecipullorum</name>
    <dbReference type="NCBI Taxonomy" id="2838510"/>
    <lineage>
        <taxon>Bacteria</taxon>
        <taxon>Bacillati</taxon>
        <taxon>Bacillota</taxon>
        <taxon>Clostridia</taxon>
        <taxon>Christensenellales</taxon>
        <taxon>Christensenellaceae</taxon>
        <taxon>Candidatus Borkfalkia</taxon>
    </lineage>
</organism>
<reference evidence="2" key="2">
    <citation type="submission" date="2021-04" db="EMBL/GenBank/DDBJ databases">
        <authorList>
            <person name="Gilroy R."/>
        </authorList>
    </citation>
    <scope>NUCLEOTIDE SEQUENCE</scope>
    <source>
        <strain evidence="2">811</strain>
    </source>
</reference>
<evidence type="ECO:0000313" key="3">
    <source>
        <dbReference type="Proteomes" id="UP000824204"/>
    </source>
</evidence>
<dbReference type="AlphaFoldDB" id="A0A9D1V8I7"/>
<proteinExistence type="predicted"/>
<evidence type="ECO:0000313" key="2">
    <source>
        <dbReference type="EMBL" id="HIX08087.1"/>
    </source>
</evidence>
<name>A0A9D1V8I7_9FIRM</name>
<reference evidence="2" key="1">
    <citation type="journal article" date="2021" name="PeerJ">
        <title>Extensive microbial diversity within the chicken gut microbiome revealed by metagenomics and culture.</title>
        <authorList>
            <person name="Gilroy R."/>
            <person name="Ravi A."/>
            <person name="Getino M."/>
            <person name="Pursley I."/>
            <person name="Horton D.L."/>
            <person name="Alikhan N.F."/>
            <person name="Baker D."/>
            <person name="Gharbi K."/>
            <person name="Hall N."/>
            <person name="Watson M."/>
            <person name="Adriaenssens E.M."/>
            <person name="Foster-Nyarko E."/>
            <person name="Jarju S."/>
            <person name="Secka A."/>
            <person name="Antonio M."/>
            <person name="Oren A."/>
            <person name="Chaudhuri R.R."/>
            <person name="La Ragione R."/>
            <person name="Hildebrand F."/>
            <person name="Pallen M.J."/>
        </authorList>
    </citation>
    <scope>NUCLEOTIDE SEQUENCE</scope>
    <source>
        <strain evidence="2">811</strain>
    </source>
</reference>
<dbReference type="Proteomes" id="UP000824204">
    <property type="component" value="Unassembled WGS sequence"/>
</dbReference>
<feature type="transmembrane region" description="Helical" evidence="1">
    <location>
        <begin position="84"/>
        <end position="104"/>
    </location>
</feature>
<gene>
    <name evidence="2" type="ORF">H9741_06435</name>
</gene>
<dbReference type="EMBL" id="DXFX01000081">
    <property type="protein sequence ID" value="HIX08087.1"/>
    <property type="molecule type" value="Genomic_DNA"/>
</dbReference>